<keyword evidence="2" id="KW-1185">Reference proteome</keyword>
<protein>
    <submittedName>
        <fullName evidence="1">Uncharacterized protein</fullName>
    </submittedName>
</protein>
<gene>
    <name evidence="1" type="ORF">DSO57_1005522</name>
</gene>
<dbReference type="EMBL" id="QTSX02004275">
    <property type="protein sequence ID" value="KAJ9066857.1"/>
    <property type="molecule type" value="Genomic_DNA"/>
</dbReference>
<proteinExistence type="predicted"/>
<evidence type="ECO:0000313" key="2">
    <source>
        <dbReference type="Proteomes" id="UP001165960"/>
    </source>
</evidence>
<dbReference type="Proteomes" id="UP001165960">
    <property type="component" value="Unassembled WGS sequence"/>
</dbReference>
<reference evidence="1" key="1">
    <citation type="submission" date="2022-04" db="EMBL/GenBank/DDBJ databases">
        <title>Genome of the entomopathogenic fungus Entomophthora muscae.</title>
        <authorList>
            <person name="Elya C."/>
            <person name="Lovett B.R."/>
            <person name="Lee E."/>
            <person name="Macias A.M."/>
            <person name="Hajek A.E."/>
            <person name="De Bivort B.L."/>
            <person name="Kasson M.T."/>
            <person name="De Fine Licht H.H."/>
            <person name="Stajich J.E."/>
        </authorList>
    </citation>
    <scope>NUCLEOTIDE SEQUENCE</scope>
    <source>
        <strain evidence="1">Berkeley</strain>
    </source>
</reference>
<name>A0ACC2SXM6_9FUNG</name>
<comment type="caution">
    <text evidence="1">The sequence shown here is derived from an EMBL/GenBank/DDBJ whole genome shotgun (WGS) entry which is preliminary data.</text>
</comment>
<evidence type="ECO:0000313" key="1">
    <source>
        <dbReference type="EMBL" id="KAJ9066857.1"/>
    </source>
</evidence>
<accession>A0ACC2SXM6</accession>
<organism evidence="1 2">
    <name type="scientific">Entomophthora muscae</name>
    <dbReference type="NCBI Taxonomy" id="34485"/>
    <lineage>
        <taxon>Eukaryota</taxon>
        <taxon>Fungi</taxon>
        <taxon>Fungi incertae sedis</taxon>
        <taxon>Zoopagomycota</taxon>
        <taxon>Entomophthoromycotina</taxon>
        <taxon>Entomophthoromycetes</taxon>
        <taxon>Entomophthorales</taxon>
        <taxon>Entomophthoraceae</taxon>
        <taxon>Entomophthora</taxon>
    </lineage>
</organism>
<sequence length="151" mass="17025">MEKLSKLTSELRKHISRCNQIVEELESMEHDTFLERNGLQDTTLFDSSHERPFERIENASEAISEIENYLLCAGSNEIAPVDTEPLDQKKLKRDAPAKEKVDDSGKMPSKRFAGVKCHKGTFSDSLKSDPYLTPQAQDIPKTFTAKGVPEN</sequence>